<keyword evidence="9" id="KW-0808">Transferase</keyword>
<reference evidence="15" key="1">
    <citation type="submission" date="2021-01" db="UniProtKB">
        <authorList>
            <consortium name="EnsemblMetazoa"/>
        </authorList>
    </citation>
    <scope>IDENTIFICATION</scope>
</reference>
<dbReference type="InterPro" id="IPR043171">
    <property type="entry name" value="Ap4A_phos1/2-like"/>
</dbReference>
<dbReference type="OrthoDB" id="10044343at2759"/>
<keyword evidence="16" id="KW-1185">Reference proteome</keyword>
<evidence type="ECO:0000256" key="7">
    <source>
        <dbReference type="ARBA" id="ARBA00022490"/>
    </source>
</evidence>
<comment type="function">
    <text evidence="2">Specific and highly efficient GDP-D-glucose phosphorylase regulating the levels of GDP-D-glucose in cells.</text>
</comment>
<evidence type="ECO:0000256" key="9">
    <source>
        <dbReference type="ARBA" id="ARBA00022679"/>
    </source>
</evidence>
<comment type="subcellular location">
    <subcellularLocation>
        <location evidence="3">Cytoplasm</location>
    </subcellularLocation>
</comment>
<dbReference type="GO" id="GO:0000166">
    <property type="term" value="F:nucleotide binding"/>
    <property type="evidence" value="ECO:0007669"/>
    <property type="project" value="UniProtKB-KW"/>
</dbReference>
<name>A0A7M5X8F0_9CNID</name>
<dbReference type="InterPro" id="IPR026506">
    <property type="entry name" value="GDPGP"/>
</dbReference>
<feature type="domain" description="GDPGP1-like C-terminal" evidence="13">
    <location>
        <begin position="211"/>
        <end position="344"/>
    </location>
</feature>
<dbReference type="GO" id="GO:0006006">
    <property type="term" value="P:glucose metabolic process"/>
    <property type="evidence" value="ECO:0007669"/>
    <property type="project" value="TreeGrafter"/>
</dbReference>
<evidence type="ECO:0000256" key="6">
    <source>
        <dbReference type="ARBA" id="ARBA00018857"/>
    </source>
</evidence>
<comment type="catalytic activity">
    <reaction evidence="1">
        <text>GDP-alpha-D-glucose + phosphate = alpha-D-glucose 1-phosphate + GDP + H(+)</text>
        <dbReference type="Rhea" id="RHEA:30387"/>
        <dbReference type="ChEBI" id="CHEBI:15378"/>
        <dbReference type="ChEBI" id="CHEBI:43474"/>
        <dbReference type="ChEBI" id="CHEBI:58189"/>
        <dbReference type="ChEBI" id="CHEBI:58601"/>
        <dbReference type="ChEBI" id="CHEBI:62230"/>
        <dbReference type="EC" id="2.7.7.78"/>
    </reaction>
</comment>
<evidence type="ECO:0000256" key="3">
    <source>
        <dbReference type="ARBA" id="ARBA00004496"/>
    </source>
</evidence>
<evidence type="ECO:0000256" key="5">
    <source>
        <dbReference type="ARBA" id="ARBA00012507"/>
    </source>
</evidence>
<evidence type="ECO:0000256" key="4">
    <source>
        <dbReference type="ARBA" id="ARBA00006451"/>
    </source>
</evidence>
<evidence type="ECO:0000259" key="13">
    <source>
        <dbReference type="Pfam" id="PF26216"/>
    </source>
</evidence>
<dbReference type="GO" id="GO:0005085">
    <property type="term" value="F:guanyl-nucleotide exchange factor activity"/>
    <property type="evidence" value="ECO:0007669"/>
    <property type="project" value="UniProtKB-KW"/>
</dbReference>
<comment type="similarity">
    <text evidence="4">Belongs to the GDPGP1 family.</text>
</comment>
<evidence type="ECO:0000256" key="1">
    <source>
        <dbReference type="ARBA" id="ARBA00000063"/>
    </source>
</evidence>
<evidence type="ECO:0000313" key="16">
    <source>
        <dbReference type="Proteomes" id="UP000594262"/>
    </source>
</evidence>
<protein>
    <recommendedName>
        <fullName evidence="6">GDP-D-glucose phosphorylase 1</fullName>
        <ecNumber evidence="5">2.7.7.78</ecNumber>
    </recommendedName>
</protein>
<dbReference type="AlphaFoldDB" id="A0A7M5X8F0"/>
<keyword evidence="10" id="KW-0548">Nucleotidyltransferase</keyword>
<evidence type="ECO:0000313" key="15">
    <source>
        <dbReference type="EnsemblMetazoa" id="CLYHEMP019475.3"/>
    </source>
</evidence>
<evidence type="ECO:0000256" key="2">
    <source>
        <dbReference type="ARBA" id="ARBA00003049"/>
    </source>
</evidence>
<dbReference type="Pfam" id="PF26217">
    <property type="entry name" value="GDPGP1_N"/>
    <property type="match status" value="1"/>
</dbReference>
<dbReference type="EC" id="2.7.7.78" evidence="5"/>
<keyword evidence="12" id="KW-0378">Hydrolase</keyword>
<dbReference type="PANTHER" id="PTHR20884">
    <property type="entry name" value="GDP-D-GLUCOSE PHOSPHORYLASE 1"/>
    <property type="match status" value="1"/>
</dbReference>
<dbReference type="EnsemblMetazoa" id="CLYHEMT019475.3">
    <property type="protein sequence ID" value="CLYHEMP019475.3"/>
    <property type="gene ID" value="CLYHEMG019475"/>
</dbReference>
<dbReference type="GO" id="GO:0080048">
    <property type="term" value="F:GDP-D-glucose phosphorylase activity"/>
    <property type="evidence" value="ECO:0007669"/>
    <property type="project" value="UniProtKB-EC"/>
</dbReference>
<evidence type="ECO:0000256" key="10">
    <source>
        <dbReference type="ARBA" id="ARBA00022695"/>
    </source>
</evidence>
<proteinExistence type="inferred from homology"/>
<dbReference type="InterPro" id="IPR058866">
    <property type="entry name" value="GDPGP1_N"/>
</dbReference>
<dbReference type="Gene3D" id="3.30.428.70">
    <property type="match status" value="1"/>
</dbReference>
<keyword evidence="8" id="KW-0344">Guanine-nucleotide releasing factor</keyword>
<keyword evidence="7" id="KW-0963">Cytoplasm</keyword>
<dbReference type="GO" id="GO:0016787">
    <property type="term" value="F:hydrolase activity"/>
    <property type="evidence" value="ECO:0007669"/>
    <property type="project" value="UniProtKB-KW"/>
</dbReference>
<dbReference type="Proteomes" id="UP000594262">
    <property type="component" value="Unplaced"/>
</dbReference>
<evidence type="ECO:0000256" key="11">
    <source>
        <dbReference type="ARBA" id="ARBA00022741"/>
    </source>
</evidence>
<dbReference type="Pfam" id="PF26216">
    <property type="entry name" value="GDPGP1_C"/>
    <property type="match status" value="1"/>
</dbReference>
<dbReference type="GO" id="GO:0005737">
    <property type="term" value="C:cytoplasm"/>
    <property type="evidence" value="ECO:0007669"/>
    <property type="project" value="UniProtKB-SubCell"/>
</dbReference>
<dbReference type="PANTHER" id="PTHR20884:SF8">
    <property type="entry name" value="GDP-D-GLUCOSE PHOSPHORYLASE 1"/>
    <property type="match status" value="1"/>
</dbReference>
<dbReference type="GeneID" id="136801998"/>
<dbReference type="RefSeq" id="XP_066914800.1">
    <property type="nucleotide sequence ID" value="XM_067058699.1"/>
</dbReference>
<accession>A0A7M5X8F0</accession>
<feature type="domain" description="GDPGP1-like N-terminal" evidence="14">
    <location>
        <begin position="32"/>
        <end position="191"/>
    </location>
</feature>
<evidence type="ECO:0000256" key="8">
    <source>
        <dbReference type="ARBA" id="ARBA00022658"/>
    </source>
</evidence>
<sequence length="346" mass="40080">MENQENIFEYDSNDFIIRLEESAKKQDRHRSKFEEKICSKWEEAMANGAFWYTLDEVKTKEVPGKYKFVAQLNEKRFAQRRKPETATQVSMPYDPQRFNFNKVKSNEILMELKNKNRVDDANDQVIINVSPIMYGHVLLVPNVTACQPQVLDVSGIETAVKVCLLTVNRSFCLGFNSLCALASVNHQHFHASFIQEDLLIDQTKARCLRDDIYVIEDYAVNGFAFQLKDSNTEVFAQLIHSVTTWLTKNNIAHNIFMSRQQDFSYGTEKKDGFYVTLFLFPKKPCPGMKDARSLNSCCYDLAGYLLTKDAEQFDSLTEEKAVEILQRYTLNDQEFTNLCHQMLQEI</sequence>
<keyword evidence="11" id="KW-0547">Nucleotide-binding</keyword>
<evidence type="ECO:0000256" key="12">
    <source>
        <dbReference type="ARBA" id="ARBA00022801"/>
    </source>
</evidence>
<evidence type="ECO:0000259" key="14">
    <source>
        <dbReference type="Pfam" id="PF26217"/>
    </source>
</evidence>
<organism evidence="15 16">
    <name type="scientific">Clytia hemisphaerica</name>
    <dbReference type="NCBI Taxonomy" id="252671"/>
    <lineage>
        <taxon>Eukaryota</taxon>
        <taxon>Metazoa</taxon>
        <taxon>Cnidaria</taxon>
        <taxon>Hydrozoa</taxon>
        <taxon>Hydroidolina</taxon>
        <taxon>Leptothecata</taxon>
        <taxon>Obeliida</taxon>
        <taxon>Clytiidae</taxon>
        <taxon>Clytia</taxon>
    </lineage>
</organism>
<dbReference type="InterPro" id="IPR058865">
    <property type="entry name" value="GDPGP1_C"/>
</dbReference>